<protein>
    <submittedName>
        <fullName evidence="1">Uncharacterized protein</fullName>
    </submittedName>
</protein>
<sequence>MSREDQAKRIDDDVPLLAFDLLPSVVARWINPRPPFSAPLTLWLSMIAAVGLASLPESSRTSMNRA</sequence>
<proteinExistence type="predicted"/>
<evidence type="ECO:0000313" key="2">
    <source>
        <dbReference type="Proteomes" id="UP000007058"/>
    </source>
</evidence>
<dbReference type="AlphaFoldDB" id="Q2VZ64"/>
<keyword evidence="2" id="KW-1185">Reference proteome</keyword>
<name>Q2VZ64_PARM1</name>
<dbReference type="Proteomes" id="UP000007058">
    <property type="component" value="Chromosome"/>
</dbReference>
<evidence type="ECO:0000313" key="1">
    <source>
        <dbReference type="EMBL" id="BAE53111.1"/>
    </source>
</evidence>
<accession>Q2VZ64</accession>
<organism evidence="1 2">
    <name type="scientific">Paramagnetospirillum magneticum (strain ATCC 700264 / AMB-1)</name>
    <name type="common">Magnetospirillum magneticum</name>
    <dbReference type="NCBI Taxonomy" id="342108"/>
    <lineage>
        <taxon>Bacteria</taxon>
        <taxon>Pseudomonadati</taxon>
        <taxon>Pseudomonadota</taxon>
        <taxon>Alphaproteobacteria</taxon>
        <taxon>Rhodospirillales</taxon>
        <taxon>Magnetospirillaceae</taxon>
        <taxon>Paramagnetospirillum</taxon>
    </lineage>
</organism>
<dbReference type="KEGG" id="mag:amb4307"/>
<dbReference type="HOGENOM" id="CLU_2826019_0_0_5"/>
<gene>
    <name evidence="1" type="ordered locus">amb4307</name>
</gene>
<dbReference type="EMBL" id="AP007255">
    <property type="protein sequence ID" value="BAE53111.1"/>
    <property type="molecule type" value="Genomic_DNA"/>
</dbReference>
<reference evidence="1 2" key="1">
    <citation type="journal article" date="2005" name="DNA Res.">
        <title>Complete genome sequence of the facultative anaerobic magnetotactic bacterium Magnetospirillum sp. strain AMB-1.</title>
        <authorList>
            <person name="Matsunaga T."/>
            <person name="Okamura Y."/>
            <person name="Fukuda Y."/>
            <person name="Wahyudi A.T."/>
            <person name="Murase Y."/>
            <person name="Takeyama H."/>
        </authorList>
    </citation>
    <scope>NUCLEOTIDE SEQUENCE [LARGE SCALE GENOMIC DNA]</scope>
    <source>
        <strain evidence="2">ATCC 700264 / AMB-1</strain>
    </source>
</reference>